<accession>A0ABY7DQ67</accession>
<feature type="region of interest" description="Disordered" evidence="1">
    <location>
        <begin position="271"/>
        <end position="412"/>
    </location>
</feature>
<dbReference type="Proteomes" id="UP001164746">
    <property type="component" value="Chromosome 3"/>
</dbReference>
<name>A0ABY7DQ67_MYAAR</name>
<keyword evidence="2" id="KW-1133">Transmembrane helix</keyword>
<keyword evidence="4" id="KW-1185">Reference proteome</keyword>
<proteinExistence type="predicted"/>
<sequence>MYKFTLFLVLTYKPGIIFVNGRTSKIELNSSYVITRCILNGAKTSFAEAELDVIYNKLTSTVGKHAMRKSIFIVFVVAFVFVLAAARRLGEDVVDSFGYDVDYGEVYKNLGRRDSGSPTDTDNDVDEEHGNDYDEVDLTQSMWRRNAAGATGSESQPPAVGPSTPAPVQQPSIAVTAQTAAPTSAILTSLKPEVKRKSEANNVTAGNIKKLRGALKKSVVVRTTPRPPFRTQQPKHLLELQDRVSLLRIKAAVENIESQIDNLDIGHRTGTTLAPANPVPVAPSSRVTQPSFPGEYKGFSPISAKITPSPATTTSTPPQTSPAPKTSSASAGNQQVTPTPAAPAAPKRALDVDVAGDDNEIDDVTSDDDHLRRSYASAHAAKRMIPSPLHLSAHHFKPNRLPKLANSRARGH</sequence>
<reference evidence="3" key="1">
    <citation type="submission" date="2022-11" db="EMBL/GenBank/DDBJ databases">
        <title>Centuries of genome instability and evolution in soft-shell clam transmissible cancer (bioRxiv).</title>
        <authorList>
            <person name="Hart S.F.M."/>
            <person name="Yonemitsu M.A."/>
            <person name="Giersch R.M."/>
            <person name="Beal B.F."/>
            <person name="Arriagada G."/>
            <person name="Davis B.W."/>
            <person name="Ostrander E.A."/>
            <person name="Goff S.P."/>
            <person name="Metzger M.J."/>
        </authorList>
    </citation>
    <scope>NUCLEOTIDE SEQUENCE</scope>
    <source>
        <strain evidence="3">MELC-2E11</strain>
        <tissue evidence="3">Siphon/mantle</tissue>
    </source>
</reference>
<feature type="compositionally biased region" description="Acidic residues" evidence="1">
    <location>
        <begin position="121"/>
        <end position="137"/>
    </location>
</feature>
<feature type="transmembrane region" description="Helical" evidence="2">
    <location>
        <begin position="71"/>
        <end position="90"/>
    </location>
</feature>
<evidence type="ECO:0000256" key="1">
    <source>
        <dbReference type="SAM" id="MobiDB-lite"/>
    </source>
</evidence>
<feature type="compositionally biased region" description="Acidic residues" evidence="1">
    <location>
        <begin position="354"/>
        <end position="366"/>
    </location>
</feature>
<protein>
    <submittedName>
        <fullName evidence="3">Uncharacterized protein</fullName>
    </submittedName>
</protein>
<feature type="non-terminal residue" evidence="3">
    <location>
        <position position="1"/>
    </location>
</feature>
<evidence type="ECO:0000256" key="2">
    <source>
        <dbReference type="SAM" id="Phobius"/>
    </source>
</evidence>
<keyword evidence="2" id="KW-0812">Transmembrane</keyword>
<keyword evidence="2" id="KW-0472">Membrane</keyword>
<feature type="compositionally biased region" description="Low complexity" evidence="1">
    <location>
        <begin position="303"/>
        <end position="346"/>
    </location>
</feature>
<dbReference type="EMBL" id="CP111014">
    <property type="protein sequence ID" value="WAQ98820.1"/>
    <property type="molecule type" value="Genomic_DNA"/>
</dbReference>
<organism evidence="3 4">
    <name type="scientific">Mya arenaria</name>
    <name type="common">Soft-shell clam</name>
    <dbReference type="NCBI Taxonomy" id="6604"/>
    <lineage>
        <taxon>Eukaryota</taxon>
        <taxon>Metazoa</taxon>
        <taxon>Spiralia</taxon>
        <taxon>Lophotrochozoa</taxon>
        <taxon>Mollusca</taxon>
        <taxon>Bivalvia</taxon>
        <taxon>Autobranchia</taxon>
        <taxon>Heteroconchia</taxon>
        <taxon>Euheterodonta</taxon>
        <taxon>Imparidentia</taxon>
        <taxon>Neoheterodontei</taxon>
        <taxon>Myida</taxon>
        <taxon>Myoidea</taxon>
        <taxon>Myidae</taxon>
        <taxon>Mya</taxon>
    </lineage>
</organism>
<feature type="region of interest" description="Disordered" evidence="1">
    <location>
        <begin position="110"/>
        <end position="169"/>
    </location>
</feature>
<gene>
    <name evidence="3" type="ORF">MAR_023193</name>
</gene>
<evidence type="ECO:0000313" key="4">
    <source>
        <dbReference type="Proteomes" id="UP001164746"/>
    </source>
</evidence>
<evidence type="ECO:0000313" key="3">
    <source>
        <dbReference type="EMBL" id="WAQ98820.1"/>
    </source>
</evidence>